<sequence length="309" mass="33027">MKLHICLLSGANTELDLPSTDVSVGQLRRKAQVQLCCGIDQLITSDGRVLKESMSVEDACLNDDETLTASVRPTQIVASVRGLAMAYHRCDGSVETWGFRDSGGDSSRVAPALCDVRSITPNARGFAAVLYSGRVVTWGIAPCGGDSSHFQDELFDVQDIASTALSFAAVRSDGVLIQWGSMKPLPLKRMDGVQQVVGSAMAYAALLKDGEVLTWGHGEYGGDSHEVQGELVEVQRLYATNAAFAALRADARLVTWGGGELQETLAEVEEVPIRPGLQSFGLTRKDQTREGDPDGGCLGFVRIMPHASA</sequence>
<evidence type="ECO:0008006" key="3">
    <source>
        <dbReference type="Google" id="ProtNLM"/>
    </source>
</evidence>
<reference evidence="1 2" key="1">
    <citation type="submission" date="2024-02" db="EMBL/GenBank/DDBJ databases">
        <authorList>
            <person name="Chen Y."/>
            <person name="Shah S."/>
            <person name="Dougan E. K."/>
            <person name="Thang M."/>
            <person name="Chan C."/>
        </authorList>
    </citation>
    <scope>NUCLEOTIDE SEQUENCE [LARGE SCALE GENOMIC DNA]</scope>
</reference>
<evidence type="ECO:0000313" key="1">
    <source>
        <dbReference type="EMBL" id="CAK9091813.1"/>
    </source>
</evidence>
<keyword evidence="2" id="KW-1185">Reference proteome</keyword>
<name>A0ABP0QUQ4_9DINO</name>
<accession>A0ABP0QUQ4</accession>
<dbReference type="Proteomes" id="UP001642484">
    <property type="component" value="Unassembled WGS sequence"/>
</dbReference>
<dbReference type="InterPro" id="IPR009091">
    <property type="entry name" value="RCC1/BLIP-II"/>
</dbReference>
<dbReference type="EMBL" id="CAXAMN010025017">
    <property type="protein sequence ID" value="CAK9091813.1"/>
    <property type="molecule type" value="Genomic_DNA"/>
</dbReference>
<evidence type="ECO:0000313" key="2">
    <source>
        <dbReference type="Proteomes" id="UP001642484"/>
    </source>
</evidence>
<dbReference type="SUPFAM" id="SSF50985">
    <property type="entry name" value="RCC1/BLIP-II"/>
    <property type="match status" value="1"/>
</dbReference>
<dbReference type="Gene3D" id="2.130.10.30">
    <property type="entry name" value="Regulator of chromosome condensation 1/beta-lactamase-inhibitor protein II"/>
    <property type="match status" value="1"/>
</dbReference>
<organism evidence="1 2">
    <name type="scientific">Durusdinium trenchii</name>
    <dbReference type="NCBI Taxonomy" id="1381693"/>
    <lineage>
        <taxon>Eukaryota</taxon>
        <taxon>Sar</taxon>
        <taxon>Alveolata</taxon>
        <taxon>Dinophyceae</taxon>
        <taxon>Suessiales</taxon>
        <taxon>Symbiodiniaceae</taxon>
        <taxon>Durusdinium</taxon>
    </lineage>
</organism>
<comment type="caution">
    <text evidence="1">The sequence shown here is derived from an EMBL/GenBank/DDBJ whole genome shotgun (WGS) entry which is preliminary data.</text>
</comment>
<protein>
    <recommendedName>
        <fullName evidence="3">Ubiquitin-like domain-containing protein</fullName>
    </recommendedName>
</protein>
<proteinExistence type="predicted"/>
<gene>
    <name evidence="1" type="ORF">CCMP2556_LOCUS44009</name>
</gene>